<sequence length="239" mass="23800">MNKSIKLDERTDRLVTDLAYFLRSSKKSILHDAVAEFAETHHPRLLATLNAAGGAGAVEAGPGAAGETTKDGVTSREGTGSGDGFAGAGSGALAGAGAGAGALAGAGAGAGALAGAGAGALAGAGAGAGAGDATFEVLDPWDRLALRRRELLRRFAEHGGTDVWVLDPVNEDAASDESAPTRIVLLAETDPVDGSGAVPALEEVARRVLGVHVTVVSLTALRMFGSGRVDRALAESRPL</sequence>
<gene>
    <name evidence="2" type="ORF">EV187_2997</name>
</gene>
<evidence type="ECO:0000256" key="1">
    <source>
        <dbReference type="SAM" id="MobiDB-lite"/>
    </source>
</evidence>
<feature type="region of interest" description="Disordered" evidence="1">
    <location>
        <begin position="58"/>
        <end position="82"/>
    </location>
</feature>
<evidence type="ECO:0000313" key="3">
    <source>
        <dbReference type="Proteomes" id="UP000293289"/>
    </source>
</evidence>
<reference evidence="2 3" key="1">
    <citation type="submission" date="2019-02" db="EMBL/GenBank/DDBJ databases">
        <title>Genomic Encyclopedia of Type Strains, Phase IV (KMG-IV): sequencing the most valuable type-strain genomes for metagenomic binning, comparative biology and taxonomic classification.</title>
        <authorList>
            <person name="Goeker M."/>
        </authorList>
    </citation>
    <scope>NUCLEOTIDE SEQUENCE [LARGE SCALE GENOMIC DNA]</scope>
    <source>
        <strain evidence="2 3">DSM 43045</strain>
    </source>
</reference>
<dbReference type="OrthoDB" id="5007301at2"/>
<evidence type="ECO:0000313" key="2">
    <source>
        <dbReference type="EMBL" id="RZS64610.1"/>
    </source>
</evidence>
<proteinExistence type="predicted"/>
<dbReference type="AlphaFoldDB" id="A0A4V2EYY5"/>
<keyword evidence="3" id="KW-1185">Reference proteome</keyword>
<dbReference type="RefSeq" id="WP_130353824.1">
    <property type="nucleotide sequence ID" value="NZ_SGWY01000003.1"/>
</dbReference>
<dbReference type="Proteomes" id="UP000293289">
    <property type="component" value="Unassembled WGS sequence"/>
</dbReference>
<dbReference type="EMBL" id="SGWY01000003">
    <property type="protein sequence ID" value="RZS64610.1"/>
    <property type="molecule type" value="Genomic_DNA"/>
</dbReference>
<comment type="caution">
    <text evidence="2">The sequence shown here is derived from an EMBL/GenBank/DDBJ whole genome shotgun (WGS) entry which is preliminary data.</text>
</comment>
<organism evidence="2 3">
    <name type="scientific">Agromyces ramosus</name>
    <dbReference type="NCBI Taxonomy" id="33879"/>
    <lineage>
        <taxon>Bacteria</taxon>
        <taxon>Bacillati</taxon>
        <taxon>Actinomycetota</taxon>
        <taxon>Actinomycetes</taxon>
        <taxon>Micrococcales</taxon>
        <taxon>Microbacteriaceae</taxon>
        <taxon>Agromyces</taxon>
    </lineage>
</organism>
<name>A0A4V2EYY5_9MICO</name>
<protein>
    <submittedName>
        <fullName evidence="2">Uncharacterized protein</fullName>
    </submittedName>
</protein>
<accession>A0A4V2EYY5</accession>